<dbReference type="GeneID" id="108679211"/>
<dbReference type="Gene3D" id="3.30.200.20">
    <property type="entry name" value="Phosphorylase Kinase, domain 1"/>
    <property type="match status" value="1"/>
</dbReference>
<evidence type="ECO:0000256" key="17">
    <source>
        <dbReference type="ARBA" id="ARBA00062157"/>
    </source>
</evidence>
<keyword evidence="10" id="KW-0833">Ubl conjugation pathway</keyword>
<evidence type="ECO:0000256" key="14">
    <source>
        <dbReference type="ARBA" id="ARBA00047899"/>
    </source>
</evidence>
<reference evidence="25" key="1">
    <citation type="submission" date="2025-08" db="UniProtKB">
        <authorList>
            <consortium name="RefSeq"/>
        </authorList>
    </citation>
    <scope>IDENTIFICATION</scope>
    <source>
        <tissue evidence="25">Whole organism</tissue>
    </source>
</reference>
<dbReference type="SMART" id="SM00212">
    <property type="entry name" value="UBCc"/>
    <property type="match status" value="1"/>
</dbReference>
<evidence type="ECO:0000313" key="25">
    <source>
        <dbReference type="RefSeq" id="XP_018023300.1"/>
    </source>
</evidence>
<evidence type="ECO:0000256" key="19">
    <source>
        <dbReference type="ARBA" id="ARBA00080585"/>
    </source>
</evidence>
<keyword evidence="6" id="KW-0808">Transferase</keyword>
<dbReference type="Gene3D" id="3.10.110.10">
    <property type="entry name" value="Ubiquitin Conjugating Enzyme"/>
    <property type="match status" value="1"/>
</dbReference>
<dbReference type="GO" id="GO:0005829">
    <property type="term" value="C:cytosol"/>
    <property type="evidence" value="ECO:0007669"/>
    <property type="project" value="TreeGrafter"/>
</dbReference>
<evidence type="ECO:0000256" key="8">
    <source>
        <dbReference type="ARBA" id="ARBA00022741"/>
    </source>
</evidence>
<evidence type="ECO:0000256" key="5">
    <source>
        <dbReference type="ARBA" id="ARBA00022553"/>
    </source>
</evidence>
<dbReference type="NCBIfam" id="TIGR03724">
    <property type="entry name" value="arch_bud32"/>
    <property type="match status" value="1"/>
</dbReference>
<dbReference type="PROSITE" id="PS50127">
    <property type="entry name" value="UBC_2"/>
    <property type="match status" value="1"/>
</dbReference>
<evidence type="ECO:0000256" key="3">
    <source>
        <dbReference type="ARBA" id="ARBA00012513"/>
    </source>
</evidence>
<comment type="function">
    <text evidence="16">Component of the EKC/KEOPS complex that is required for the formation of a threonylcarbamoyl group on adenosine at position 37 (t(6)A37) in tRNAs that read codons beginning with adenine. The complex is probably involved in the transfer of the threonylcarbamoyl moiety of threonylcarbamoyl-AMP (TC-AMP) to the N6 group of A37. TP53RK has ATPase activity in the context of the EKC/KEOPS complex and likely plays a supporting role to the catalytic subunit OSGEP. Atypical protein kinase that phosphorylates 'Ser-15' of p53/TP53 protein and may therefore participate in its activation.</text>
</comment>
<keyword evidence="7" id="KW-0819">tRNA processing</keyword>
<comment type="subunit">
    <text evidence="17">Component of the EKC/KEOPS complex composed of at least GON7, TP53RK, TPRKB, OSGEP and LAGE3; the whole complex dimerizes.</text>
</comment>
<dbReference type="KEGG" id="hazt:108679211"/>
<dbReference type="SUPFAM" id="SSF56112">
    <property type="entry name" value="Protein kinase-like (PK-like)"/>
    <property type="match status" value="1"/>
</dbReference>
<dbReference type="InterPro" id="IPR000608">
    <property type="entry name" value="UBC"/>
</dbReference>
<evidence type="ECO:0000256" key="1">
    <source>
        <dbReference type="ARBA" id="ARBA00004123"/>
    </source>
</evidence>
<gene>
    <name evidence="25" type="primary">LOC108679211</name>
</gene>
<dbReference type="PANTHER" id="PTHR12209">
    <property type="entry name" value="NON-SPECIFIC SERINE/THREONINE PROTEIN KINASE"/>
    <property type="match status" value="1"/>
</dbReference>
<dbReference type="PROSITE" id="PS00183">
    <property type="entry name" value="UBC_1"/>
    <property type="match status" value="1"/>
</dbReference>
<dbReference type="GO" id="GO:0008033">
    <property type="term" value="P:tRNA processing"/>
    <property type="evidence" value="ECO:0007669"/>
    <property type="project" value="UniProtKB-KW"/>
</dbReference>
<dbReference type="FunFam" id="1.10.510.10:FF:000323">
    <property type="entry name" value="TP53-regulating kinase, putative"/>
    <property type="match status" value="1"/>
</dbReference>
<dbReference type="PROSITE" id="PS50011">
    <property type="entry name" value="PROTEIN_KINASE_DOM"/>
    <property type="match status" value="1"/>
</dbReference>
<dbReference type="GO" id="GO:0000408">
    <property type="term" value="C:EKC/KEOPS complex"/>
    <property type="evidence" value="ECO:0007669"/>
    <property type="project" value="UniProtKB-ARBA"/>
</dbReference>
<name>A0A8B7PBC3_HYAAZ</name>
<dbReference type="FunFam" id="3.30.200.20:FF:000201">
    <property type="entry name" value="TP53-regulating kinase isoform X1"/>
    <property type="match status" value="1"/>
</dbReference>
<evidence type="ECO:0000256" key="20">
    <source>
        <dbReference type="ARBA" id="ARBA00081359"/>
    </source>
</evidence>
<sequence>MASKASNVVLPGRVHSRISKELQRFNSNPDFGITLSQRPSELHIIDATIHSLEDSPYEKGVFRVLIILHANYPFEPPQVKLVTPIYHPNIDSAGLICLDLLKSPPSGTWRPIHNIATLVTSLRQLLLAPNPSDPLMPEIAKEWISNKSAFEAKAREWTRKYAYGSLSNGKEQNYCSSLCYQLSETLFNMRGKLLCQGAEAKIYEGEWLGKNALVKHRFSKTYRLAELDSHITKERLKNEARALTRCRMVGIRTPIVYDVDFITSELIMERVENSITVRNLMYKYAEDDICFDDEAVPMASQVKNLATKIGSVLSKLHKNNIIHGDLTTSNMLVVEPYDSSEIILIDFGMSSMVEKAEDKAVDLYVLERAILSAHPKSEGFVSILLEAYEKSGGRAAADTITKLNEVRLRGRKKLCFG</sequence>
<dbReference type="EC" id="2.7.11.1" evidence="3"/>
<evidence type="ECO:0000313" key="24">
    <source>
        <dbReference type="Proteomes" id="UP000694843"/>
    </source>
</evidence>
<dbReference type="AlphaFoldDB" id="A0A8B7PBC3"/>
<evidence type="ECO:0000256" key="2">
    <source>
        <dbReference type="ARBA" id="ARBA00010630"/>
    </source>
</evidence>
<feature type="domain" description="UBC core" evidence="23">
    <location>
        <begin position="13"/>
        <end position="163"/>
    </location>
</feature>
<accession>A0A8B7PBC3</accession>
<feature type="domain" description="Protein kinase" evidence="22">
    <location>
        <begin position="188"/>
        <end position="417"/>
    </location>
</feature>
<dbReference type="Proteomes" id="UP000694843">
    <property type="component" value="Unplaced"/>
</dbReference>
<dbReference type="InterPro" id="IPR016135">
    <property type="entry name" value="UBQ-conjugating_enzyme/RWD"/>
</dbReference>
<comment type="similarity">
    <text evidence="2">Belongs to the protein kinase superfamily. BUD32 family.</text>
</comment>
<evidence type="ECO:0000256" key="4">
    <source>
        <dbReference type="ARBA" id="ARBA00022527"/>
    </source>
</evidence>
<evidence type="ECO:0000256" key="12">
    <source>
        <dbReference type="ARBA" id="ARBA00022840"/>
    </source>
</evidence>
<keyword evidence="9" id="KW-0418">Kinase</keyword>
<keyword evidence="5" id="KW-0597">Phosphoprotein</keyword>
<comment type="catalytic activity">
    <reaction evidence="14">
        <text>L-threonyl-[protein] + ATP = O-phospho-L-threonyl-[protein] + ADP + H(+)</text>
        <dbReference type="Rhea" id="RHEA:46608"/>
        <dbReference type="Rhea" id="RHEA-COMP:11060"/>
        <dbReference type="Rhea" id="RHEA-COMP:11605"/>
        <dbReference type="ChEBI" id="CHEBI:15378"/>
        <dbReference type="ChEBI" id="CHEBI:30013"/>
        <dbReference type="ChEBI" id="CHEBI:30616"/>
        <dbReference type="ChEBI" id="CHEBI:61977"/>
        <dbReference type="ChEBI" id="CHEBI:456216"/>
        <dbReference type="EC" id="2.7.11.1"/>
    </reaction>
</comment>
<dbReference type="InterPro" id="IPR000719">
    <property type="entry name" value="Prot_kinase_dom"/>
</dbReference>
<dbReference type="GO" id="GO:0005634">
    <property type="term" value="C:nucleus"/>
    <property type="evidence" value="ECO:0007669"/>
    <property type="project" value="UniProtKB-SubCell"/>
</dbReference>
<dbReference type="InterPro" id="IPR011009">
    <property type="entry name" value="Kinase-like_dom_sf"/>
</dbReference>
<dbReference type="Gene3D" id="1.10.510.10">
    <property type="entry name" value="Transferase(Phosphotransferase) domain 1"/>
    <property type="match status" value="1"/>
</dbReference>
<evidence type="ECO:0000256" key="18">
    <source>
        <dbReference type="ARBA" id="ARBA00079584"/>
    </source>
</evidence>
<keyword evidence="13" id="KW-0539">Nucleus</keyword>
<dbReference type="SUPFAM" id="SSF54495">
    <property type="entry name" value="UBC-like"/>
    <property type="match status" value="1"/>
</dbReference>
<evidence type="ECO:0000256" key="6">
    <source>
        <dbReference type="ARBA" id="ARBA00022679"/>
    </source>
</evidence>
<keyword evidence="24" id="KW-1185">Reference proteome</keyword>
<dbReference type="OrthoDB" id="3399at2759"/>
<evidence type="ECO:0000256" key="21">
    <source>
        <dbReference type="PROSITE-ProRule" id="PRU10133"/>
    </source>
</evidence>
<evidence type="ECO:0000256" key="16">
    <source>
        <dbReference type="ARBA" id="ARBA00056624"/>
    </source>
</evidence>
<dbReference type="CDD" id="cd23805">
    <property type="entry name" value="UBCc_UBE2T"/>
    <property type="match status" value="1"/>
</dbReference>
<protein>
    <recommendedName>
        <fullName evidence="3">non-specific serine/threonine protein kinase</fullName>
        <ecNumber evidence="3">2.7.11.1</ecNumber>
    </recommendedName>
    <alternativeName>
        <fullName evidence="18">Nori-2</fullName>
    </alternativeName>
    <alternativeName>
        <fullName evidence="19">TP53-regulating kinase</fullName>
    </alternativeName>
    <alternativeName>
        <fullName evidence="20">p53-related protein kinase</fullName>
    </alternativeName>
</protein>
<dbReference type="CTD" id="136034380"/>
<keyword evidence="11" id="KW-0378">Hydrolase</keyword>
<dbReference type="RefSeq" id="XP_018023300.1">
    <property type="nucleotide sequence ID" value="XM_018167811.2"/>
</dbReference>
<keyword evidence="12" id="KW-0067">ATP-binding</keyword>
<keyword evidence="8" id="KW-0547">Nucleotide-binding</keyword>
<organism evidence="24 25">
    <name type="scientific">Hyalella azteca</name>
    <name type="common">Amphipod</name>
    <dbReference type="NCBI Taxonomy" id="294128"/>
    <lineage>
        <taxon>Eukaryota</taxon>
        <taxon>Metazoa</taxon>
        <taxon>Ecdysozoa</taxon>
        <taxon>Arthropoda</taxon>
        <taxon>Crustacea</taxon>
        <taxon>Multicrustacea</taxon>
        <taxon>Malacostraca</taxon>
        <taxon>Eumalacostraca</taxon>
        <taxon>Peracarida</taxon>
        <taxon>Amphipoda</taxon>
        <taxon>Senticaudata</taxon>
        <taxon>Talitrida</taxon>
        <taxon>Talitroidea</taxon>
        <taxon>Hyalellidae</taxon>
        <taxon>Hyalella</taxon>
    </lineage>
</organism>
<dbReference type="GO" id="GO:0005524">
    <property type="term" value="F:ATP binding"/>
    <property type="evidence" value="ECO:0007669"/>
    <property type="project" value="UniProtKB-KW"/>
</dbReference>
<evidence type="ECO:0000259" key="23">
    <source>
        <dbReference type="PROSITE" id="PS50127"/>
    </source>
</evidence>
<dbReference type="Pfam" id="PF00179">
    <property type="entry name" value="UQ_con"/>
    <property type="match status" value="1"/>
</dbReference>
<dbReference type="PROSITE" id="PS00109">
    <property type="entry name" value="PROTEIN_KINASE_TYR"/>
    <property type="match status" value="1"/>
</dbReference>
<proteinExistence type="inferred from homology"/>
<dbReference type="Pfam" id="PF00069">
    <property type="entry name" value="Pkinase"/>
    <property type="match status" value="1"/>
</dbReference>
<comment type="catalytic activity">
    <reaction evidence="15">
        <text>L-seryl-[protein] + ATP = O-phospho-L-seryl-[protein] + ADP + H(+)</text>
        <dbReference type="Rhea" id="RHEA:17989"/>
        <dbReference type="Rhea" id="RHEA-COMP:9863"/>
        <dbReference type="Rhea" id="RHEA-COMP:11604"/>
        <dbReference type="ChEBI" id="CHEBI:15378"/>
        <dbReference type="ChEBI" id="CHEBI:29999"/>
        <dbReference type="ChEBI" id="CHEBI:30616"/>
        <dbReference type="ChEBI" id="CHEBI:83421"/>
        <dbReference type="ChEBI" id="CHEBI:456216"/>
        <dbReference type="EC" id="2.7.11.1"/>
    </reaction>
</comment>
<evidence type="ECO:0000256" key="11">
    <source>
        <dbReference type="ARBA" id="ARBA00022801"/>
    </source>
</evidence>
<feature type="active site" description="Glycyl thioester intermediate" evidence="21">
    <location>
        <position position="97"/>
    </location>
</feature>
<dbReference type="InterPro" id="IPR008266">
    <property type="entry name" value="Tyr_kinase_AS"/>
</dbReference>
<dbReference type="InterPro" id="IPR023313">
    <property type="entry name" value="UBQ-conjugating_AS"/>
</dbReference>
<evidence type="ECO:0000256" key="10">
    <source>
        <dbReference type="ARBA" id="ARBA00022786"/>
    </source>
</evidence>
<evidence type="ECO:0000256" key="7">
    <source>
        <dbReference type="ARBA" id="ARBA00022694"/>
    </source>
</evidence>
<evidence type="ECO:0000259" key="22">
    <source>
        <dbReference type="PROSITE" id="PS50011"/>
    </source>
</evidence>
<evidence type="ECO:0000256" key="13">
    <source>
        <dbReference type="ARBA" id="ARBA00023242"/>
    </source>
</evidence>
<dbReference type="GO" id="GO:0070525">
    <property type="term" value="P:tRNA threonylcarbamoyladenosine metabolic process"/>
    <property type="evidence" value="ECO:0007669"/>
    <property type="project" value="TreeGrafter"/>
</dbReference>
<dbReference type="InterPro" id="IPR022495">
    <property type="entry name" value="Bud32"/>
</dbReference>
<dbReference type="GO" id="GO:0016787">
    <property type="term" value="F:hydrolase activity"/>
    <property type="evidence" value="ECO:0007669"/>
    <property type="project" value="UniProtKB-KW"/>
</dbReference>
<dbReference type="PANTHER" id="PTHR12209:SF0">
    <property type="entry name" value="EKC_KEOPS COMPLEX SUBUNIT TP53RK"/>
    <property type="match status" value="1"/>
</dbReference>
<evidence type="ECO:0000256" key="15">
    <source>
        <dbReference type="ARBA" id="ARBA00048679"/>
    </source>
</evidence>
<keyword evidence="4" id="KW-0723">Serine/threonine-protein kinase</keyword>
<dbReference type="GO" id="GO:0004674">
    <property type="term" value="F:protein serine/threonine kinase activity"/>
    <property type="evidence" value="ECO:0007669"/>
    <property type="project" value="UniProtKB-KW"/>
</dbReference>
<comment type="subcellular location">
    <subcellularLocation>
        <location evidence="1">Nucleus</location>
    </subcellularLocation>
</comment>
<evidence type="ECO:0000256" key="9">
    <source>
        <dbReference type="ARBA" id="ARBA00022777"/>
    </source>
</evidence>